<protein>
    <recommendedName>
        <fullName evidence="5 10">N-(5'-phosphoribosyl)anthranilate isomerase</fullName>
        <shortName evidence="10">PRAI</shortName>
        <ecNumber evidence="4 10">5.3.1.24</ecNumber>
    </recommendedName>
</protein>
<comment type="similarity">
    <text evidence="3 10">Belongs to the TrpF family.</text>
</comment>
<dbReference type="FunFam" id="3.20.20.70:FF:000075">
    <property type="entry name" value="Tryptophan biosynthesis protein TRP1"/>
    <property type="match status" value="1"/>
</dbReference>
<evidence type="ECO:0000256" key="4">
    <source>
        <dbReference type="ARBA" id="ARBA00012572"/>
    </source>
</evidence>
<dbReference type="InterPro" id="IPR001240">
    <property type="entry name" value="PRAI_dom"/>
</dbReference>
<keyword evidence="9 10" id="KW-0413">Isomerase</keyword>
<dbReference type="EMBL" id="SMCS01000003">
    <property type="protein sequence ID" value="TCV94746.1"/>
    <property type="molecule type" value="Genomic_DNA"/>
</dbReference>
<dbReference type="GO" id="GO:0000162">
    <property type="term" value="P:L-tryptophan biosynthetic process"/>
    <property type="evidence" value="ECO:0007669"/>
    <property type="project" value="UniProtKB-UniRule"/>
</dbReference>
<dbReference type="HAMAP" id="MF_00135">
    <property type="entry name" value="PRAI"/>
    <property type="match status" value="1"/>
</dbReference>
<dbReference type="CDD" id="cd00405">
    <property type="entry name" value="PRAI"/>
    <property type="match status" value="1"/>
</dbReference>
<dbReference type="UniPathway" id="UPA00035">
    <property type="reaction ID" value="UER00042"/>
</dbReference>
<dbReference type="Gene3D" id="3.20.20.70">
    <property type="entry name" value="Aldolase class I"/>
    <property type="match status" value="1"/>
</dbReference>
<dbReference type="NCBIfam" id="NF002298">
    <property type="entry name" value="PRK01222.1-4"/>
    <property type="match status" value="1"/>
</dbReference>
<accession>A0A4R3YQU9</accession>
<evidence type="ECO:0000256" key="2">
    <source>
        <dbReference type="ARBA" id="ARBA00004664"/>
    </source>
</evidence>
<dbReference type="EC" id="5.3.1.24" evidence="4 10"/>
<evidence type="ECO:0000256" key="1">
    <source>
        <dbReference type="ARBA" id="ARBA00001164"/>
    </source>
</evidence>
<dbReference type="OrthoDB" id="9796196at2"/>
<dbReference type="InterPro" id="IPR011060">
    <property type="entry name" value="RibuloseP-bd_barrel"/>
</dbReference>
<evidence type="ECO:0000313" key="12">
    <source>
        <dbReference type="EMBL" id="TCV94746.1"/>
    </source>
</evidence>
<dbReference type="Proteomes" id="UP000295645">
    <property type="component" value="Unassembled WGS sequence"/>
</dbReference>
<dbReference type="Pfam" id="PF00697">
    <property type="entry name" value="PRAI"/>
    <property type="match status" value="1"/>
</dbReference>
<dbReference type="InterPro" id="IPR013785">
    <property type="entry name" value="Aldolase_TIM"/>
</dbReference>
<dbReference type="GO" id="GO:0004640">
    <property type="term" value="F:phosphoribosylanthranilate isomerase activity"/>
    <property type="evidence" value="ECO:0007669"/>
    <property type="project" value="UniProtKB-UniRule"/>
</dbReference>
<reference evidence="12 13" key="1">
    <citation type="submission" date="2019-03" db="EMBL/GenBank/DDBJ databases">
        <title>Above-ground endophytic microbial communities from plants in different locations in the United States.</title>
        <authorList>
            <person name="Frank C."/>
        </authorList>
    </citation>
    <scope>NUCLEOTIDE SEQUENCE [LARGE SCALE GENOMIC DNA]</scope>
    <source>
        <strain evidence="12 13">LP_13_YM</strain>
    </source>
</reference>
<keyword evidence="8 10" id="KW-0057">Aromatic amino acid biosynthesis</keyword>
<dbReference type="AlphaFoldDB" id="A0A4R3YQU9"/>
<keyword evidence="7 10" id="KW-0822">Tryptophan biosynthesis</keyword>
<dbReference type="InterPro" id="IPR044643">
    <property type="entry name" value="TrpF_fam"/>
</dbReference>
<organism evidence="12 13">
    <name type="scientific">Luteibacter rhizovicinus</name>
    <dbReference type="NCBI Taxonomy" id="242606"/>
    <lineage>
        <taxon>Bacteria</taxon>
        <taxon>Pseudomonadati</taxon>
        <taxon>Pseudomonadota</taxon>
        <taxon>Gammaproteobacteria</taxon>
        <taxon>Lysobacterales</taxon>
        <taxon>Rhodanobacteraceae</taxon>
        <taxon>Luteibacter</taxon>
    </lineage>
</organism>
<evidence type="ECO:0000256" key="9">
    <source>
        <dbReference type="ARBA" id="ARBA00023235"/>
    </source>
</evidence>
<evidence type="ECO:0000256" key="5">
    <source>
        <dbReference type="ARBA" id="ARBA00022272"/>
    </source>
</evidence>
<evidence type="ECO:0000313" key="13">
    <source>
        <dbReference type="Proteomes" id="UP000295645"/>
    </source>
</evidence>
<evidence type="ECO:0000256" key="7">
    <source>
        <dbReference type="ARBA" id="ARBA00022822"/>
    </source>
</evidence>
<feature type="domain" description="N-(5'phosphoribosyl) anthranilate isomerase (PRAI)" evidence="11">
    <location>
        <begin position="6"/>
        <end position="200"/>
    </location>
</feature>
<gene>
    <name evidence="10" type="primary">trpF</name>
    <name evidence="12" type="ORF">EC912_103231</name>
</gene>
<evidence type="ECO:0000256" key="6">
    <source>
        <dbReference type="ARBA" id="ARBA00022605"/>
    </source>
</evidence>
<evidence type="ECO:0000256" key="10">
    <source>
        <dbReference type="HAMAP-Rule" id="MF_00135"/>
    </source>
</evidence>
<comment type="catalytic activity">
    <reaction evidence="1 10">
        <text>N-(5-phospho-beta-D-ribosyl)anthranilate = 1-(2-carboxyphenylamino)-1-deoxy-D-ribulose 5-phosphate</text>
        <dbReference type="Rhea" id="RHEA:21540"/>
        <dbReference type="ChEBI" id="CHEBI:18277"/>
        <dbReference type="ChEBI" id="CHEBI:58613"/>
        <dbReference type="EC" id="5.3.1.24"/>
    </reaction>
</comment>
<evidence type="ECO:0000259" key="11">
    <source>
        <dbReference type="Pfam" id="PF00697"/>
    </source>
</evidence>
<dbReference type="SUPFAM" id="SSF51366">
    <property type="entry name" value="Ribulose-phoshate binding barrel"/>
    <property type="match status" value="1"/>
</dbReference>
<name>A0A4R3YQU9_9GAMM</name>
<evidence type="ECO:0000256" key="8">
    <source>
        <dbReference type="ARBA" id="ARBA00023141"/>
    </source>
</evidence>
<dbReference type="PANTHER" id="PTHR42894:SF1">
    <property type="entry name" value="N-(5'-PHOSPHORIBOSYL)ANTHRANILATE ISOMERASE"/>
    <property type="match status" value="1"/>
</dbReference>
<sequence>MRTRIKCCGITREEDADLAADLGADAIGFVFTRRSKRFIEPEAAARIRATVPPFVSVVALVMDDEPDWIAHVVDTVRPDMLQFHGNERDDDCAAFGLRYLKAIAMGEGASALARLRDYPRAAGLLLDGHGLGEMGGSGHRFDWSLMPADLDQPLLLAGGLTADNVAQAIEVARPWAVDVSSGIETSPGIKDGAKMERFISAVRRASP</sequence>
<evidence type="ECO:0000256" key="3">
    <source>
        <dbReference type="ARBA" id="ARBA00007571"/>
    </source>
</evidence>
<dbReference type="PANTHER" id="PTHR42894">
    <property type="entry name" value="N-(5'-PHOSPHORIBOSYL)ANTHRANILATE ISOMERASE"/>
    <property type="match status" value="1"/>
</dbReference>
<proteinExistence type="inferred from homology"/>
<comment type="caution">
    <text evidence="12">The sequence shown here is derived from an EMBL/GenBank/DDBJ whole genome shotgun (WGS) entry which is preliminary data.</text>
</comment>
<keyword evidence="6 10" id="KW-0028">Amino-acid biosynthesis</keyword>
<comment type="pathway">
    <text evidence="2 10">Amino-acid biosynthesis; L-tryptophan biosynthesis; L-tryptophan from chorismate: step 3/5.</text>
</comment>
<dbReference type="RefSeq" id="WP_132143344.1">
    <property type="nucleotide sequence ID" value="NZ_SMCS01000003.1"/>
</dbReference>
<keyword evidence="13" id="KW-1185">Reference proteome</keyword>